<dbReference type="InterPro" id="IPR010982">
    <property type="entry name" value="Lambda_DNA-bd_dom_sf"/>
</dbReference>
<dbReference type="Pfam" id="PF13560">
    <property type="entry name" value="HTH_31"/>
    <property type="match status" value="1"/>
</dbReference>
<comment type="caution">
    <text evidence="2">The sequence shown here is derived from an EMBL/GenBank/DDBJ whole genome shotgun (WGS) entry which is preliminary data.</text>
</comment>
<dbReference type="PROSITE" id="PS50943">
    <property type="entry name" value="HTH_CROC1"/>
    <property type="match status" value="1"/>
</dbReference>
<accession>A0ABP7V5J1</accession>
<evidence type="ECO:0000313" key="3">
    <source>
        <dbReference type="Proteomes" id="UP001500683"/>
    </source>
</evidence>
<proteinExistence type="predicted"/>
<dbReference type="SMART" id="SM00530">
    <property type="entry name" value="HTH_XRE"/>
    <property type="match status" value="1"/>
</dbReference>
<dbReference type="Proteomes" id="UP001500683">
    <property type="component" value="Unassembled WGS sequence"/>
</dbReference>
<name>A0ABP7V5J1_9ACTN</name>
<protein>
    <recommendedName>
        <fullName evidence="1">HTH cro/C1-type domain-containing protein</fullName>
    </recommendedName>
</protein>
<dbReference type="SUPFAM" id="SSF47413">
    <property type="entry name" value="lambda repressor-like DNA-binding domains"/>
    <property type="match status" value="1"/>
</dbReference>
<reference evidence="3" key="1">
    <citation type="journal article" date="2019" name="Int. J. Syst. Evol. Microbiol.">
        <title>The Global Catalogue of Microorganisms (GCM) 10K type strain sequencing project: providing services to taxonomists for standard genome sequencing and annotation.</title>
        <authorList>
            <consortium name="The Broad Institute Genomics Platform"/>
            <consortium name="The Broad Institute Genome Sequencing Center for Infectious Disease"/>
            <person name="Wu L."/>
            <person name="Ma J."/>
        </authorList>
    </citation>
    <scope>NUCLEOTIDE SEQUENCE [LARGE SCALE GENOMIC DNA]</scope>
    <source>
        <strain evidence="3">JCM 16702</strain>
    </source>
</reference>
<sequence>MTADQIVEALAQARHDRELSLRVVAGLLGLQPSAVHHWERGRRDPQLTTVIAWANLLGYDLTLTPKESR</sequence>
<dbReference type="Gene3D" id="1.10.260.40">
    <property type="entry name" value="lambda repressor-like DNA-binding domains"/>
    <property type="match status" value="1"/>
</dbReference>
<dbReference type="CDD" id="cd00093">
    <property type="entry name" value="HTH_XRE"/>
    <property type="match status" value="1"/>
</dbReference>
<dbReference type="RefSeq" id="WP_344941387.1">
    <property type="nucleotide sequence ID" value="NZ_BAAAZG010000002.1"/>
</dbReference>
<feature type="domain" description="HTH cro/C1-type" evidence="1">
    <location>
        <begin position="10"/>
        <end position="64"/>
    </location>
</feature>
<dbReference type="InterPro" id="IPR001387">
    <property type="entry name" value="Cro/C1-type_HTH"/>
</dbReference>
<keyword evidence="3" id="KW-1185">Reference proteome</keyword>
<evidence type="ECO:0000259" key="1">
    <source>
        <dbReference type="PROSITE" id="PS50943"/>
    </source>
</evidence>
<dbReference type="EMBL" id="BAAAZG010000002">
    <property type="protein sequence ID" value="GAA4059653.1"/>
    <property type="molecule type" value="Genomic_DNA"/>
</dbReference>
<organism evidence="2 3">
    <name type="scientific">Actinomadura miaoliensis</name>
    <dbReference type="NCBI Taxonomy" id="430685"/>
    <lineage>
        <taxon>Bacteria</taxon>
        <taxon>Bacillati</taxon>
        <taxon>Actinomycetota</taxon>
        <taxon>Actinomycetes</taxon>
        <taxon>Streptosporangiales</taxon>
        <taxon>Thermomonosporaceae</taxon>
        <taxon>Actinomadura</taxon>
    </lineage>
</organism>
<gene>
    <name evidence="2" type="ORF">GCM10022214_10210</name>
</gene>
<evidence type="ECO:0000313" key="2">
    <source>
        <dbReference type="EMBL" id="GAA4059653.1"/>
    </source>
</evidence>